<keyword evidence="3" id="KW-1185">Reference proteome</keyword>
<comment type="caution">
    <text evidence="2">The sequence shown here is derived from an EMBL/GenBank/DDBJ whole genome shotgun (WGS) entry which is preliminary data.</text>
</comment>
<feature type="chain" id="PRO_5024393135" description="Outer membrane beta-barrel protein" evidence="1">
    <location>
        <begin position="20"/>
        <end position="192"/>
    </location>
</feature>
<accession>A0A5M8QYT1</accession>
<dbReference type="Proteomes" id="UP000323994">
    <property type="component" value="Unassembled WGS sequence"/>
</dbReference>
<dbReference type="EMBL" id="VBSN01000016">
    <property type="protein sequence ID" value="KAA6441359.1"/>
    <property type="molecule type" value="Genomic_DNA"/>
</dbReference>
<evidence type="ECO:0000256" key="1">
    <source>
        <dbReference type="SAM" id="SignalP"/>
    </source>
</evidence>
<evidence type="ECO:0008006" key="4">
    <source>
        <dbReference type="Google" id="ProtNLM"/>
    </source>
</evidence>
<evidence type="ECO:0000313" key="3">
    <source>
        <dbReference type="Proteomes" id="UP000323994"/>
    </source>
</evidence>
<reference evidence="2 3" key="1">
    <citation type="submission" date="2019-05" db="EMBL/GenBank/DDBJ databases">
        <authorList>
            <person name="Qu J.-H."/>
        </authorList>
    </citation>
    <scope>NUCLEOTIDE SEQUENCE [LARGE SCALE GENOMIC DNA]</scope>
    <source>
        <strain evidence="2 3">NS28</strain>
    </source>
</reference>
<protein>
    <recommendedName>
        <fullName evidence="4">Outer membrane beta-barrel protein</fullName>
    </recommendedName>
</protein>
<dbReference type="RefSeq" id="WP_139010503.1">
    <property type="nucleotide sequence ID" value="NZ_VBSN01000016.1"/>
</dbReference>
<evidence type="ECO:0000313" key="2">
    <source>
        <dbReference type="EMBL" id="KAA6441359.1"/>
    </source>
</evidence>
<gene>
    <name evidence="2" type="ORF">FEM33_02280</name>
</gene>
<feature type="signal peptide" evidence="1">
    <location>
        <begin position="1"/>
        <end position="19"/>
    </location>
</feature>
<dbReference type="OrthoDB" id="1121518at2"/>
<sequence>MKVFSQLLICFLLSGSLLAQENTFKRRYVNHTEFGGLFGRVKSSYGYQQNAVESKASITAQIYNGLQLNKSLSAGVTAGMDWYKTALVNPLAAGMRYDLFKGKSARLFGTLDAGYGFTWFHQDTDGYKTKGGWMLNPGVGVKYGKPGGNAFTIVFSYKRQELHVDKPLWYDQQVRFEERIYNRLALRLGMYL</sequence>
<organism evidence="2 3">
    <name type="scientific">Dyadobacter flavalbus</name>
    <dbReference type="NCBI Taxonomy" id="2579942"/>
    <lineage>
        <taxon>Bacteria</taxon>
        <taxon>Pseudomonadati</taxon>
        <taxon>Bacteroidota</taxon>
        <taxon>Cytophagia</taxon>
        <taxon>Cytophagales</taxon>
        <taxon>Spirosomataceae</taxon>
        <taxon>Dyadobacter</taxon>
    </lineage>
</organism>
<keyword evidence="1" id="KW-0732">Signal</keyword>
<name>A0A5M8QYT1_9BACT</name>
<dbReference type="AlphaFoldDB" id="A0A5M8QYT1"/>
<proteinExistence type="predicted"/>